<keyword evidence="3 5" id="KW-1133">Transmembrane helix</keyword>
<evidence type="ECO:0008006" key="8">
    <source>
        <dbReference type="Google" id="ProtNLM"/>
    </source>
</evidence>
<organism evidence="6 7">
    <name type="scientific">Candidatus Marsarchaeota G1 archaeon OSP_D</name>
    <dbReference type="NCBI Taxonomy" id="1978155"/>
    <lineage>
        <taxon>Archaea</taxon>
        <taxon>Candidatus Marsarchaeota</taxon>
        <taxon>Candidatus Marsarchaeota group 1</taxon>
    </lineage>
</organism>
<evidence type="ECO:0000256" key="3">
    <source>
        <dbReference type="ARBA" id="ARBA00022989"/>
    </source>
</evidence>
<evidence type="ECO:0000256" key="2">
    <source>
        <dbReference type="ARBA" id="ARBA00022692"/>
    </source>
</evidence>
<evidence type="ECO:0000256" key="1">
    <source>
        <dbReference type="ARBA" id="ARBA00004141"/>
    </source>
</evidence>
<feature type="transmembrane region" description="Helical" evidence="5">
    <location>
        <begin position="477"/>
        <end position="495"/>
    </location>
</feature>
<feature type="transmembrane region" description="Helical" evidence="5">
    <location>
        <begin position="129"/>
        <end position="150"/>
    </location>
</feature>
<keyword evidence="4 5" id="KW-0472">Membrane</keyword>
<dbReference type="PANTHER" id="PTHR42770:SF7">
    <property type="entry name" value="MEMBRANE PROTEIN"/>
    <property type="match status" value="1"/>
</dbReference>
<dbReference type="PANTHER" id="PTHR42770">
    <property type="entry name" value="AMINO ACID TRANSPORTER-RELATED"/>
    <property type="match status" value="1"/>
</dbReference>
<feature type="transmembrane region" description="Helical" evidence="5">
    <location>
        <begin position="182"/>
        <end position="207"/>
    </location>
</feature>
<dbReference type="InterPro" id="IPR050367">
    <property type="entry name" value="APC_superfamily"/>
</dbReference>
<feature type="transmembrane region" description="Helical" evidence="5">
    <location>
        <begin position="327"/>
        <end position="353"/>
    </location>
</feature>
<feature type="transmembrane region" description="Helical" evidence="5">
    <location>
        <begin position="447"/>
        <end position="471"/>
    </location>
</feature>
<evidence type="ECO:0000313" key="6">
    <source>
        <dbReference type="EMBL" id="PSN83343.1"/>
    </source>
</evidence>
<reference evidence="6 7" key="1">
    <citation type="submission" date="2017-04" db="EMBL/GenBank/DDBJ databases">
        <title>Novel microbial lineages endemic to geothermal iron-oxide mats fill important gaps in the evolutionary history of Archaea.</title>
        <authorList>
            <person name="Jay Z.J."/>
            <person name="Beam J.P."/>
            <person name="Dlakic M."/>
            <person name="Rusch D.B."/>
            <person name="Kozubal M.A."/>
            <person name="Inskeep W.P."/>
        </authorList>
    </citation>
    <scope>NUCLEOTIDE SEQUENCE [LARGE SCALE GENOMIC DNA]</scope>
    <source>
        <strain evidence="6">OSP_D</strain>
    </source>
</reference>
<keyword evidence="2 5" id="KW-0812">Transmembrane</keyword>
<evidence type="ECO:0000313" key="7">
    <source>
        <dbReference type="Proteomes" id="UP000240880"/>
    </source>
</evidence>
<proteinExistence type="predicted"/>
<dbReference type="EMBL" id="NEXC01000027">
    <property type="protein sequence ID" value="PSN83343.1"/>
    <property type="molecule type" value="Genomic_DNA"/>
</dbReference>
<feature type="transmembrane region" description="Helical" evidence="5">
    <location>
        <begin position="236"/>
        <end position="256"/>
    </location>
</feature>
<accession>A0A2R6AAM2</accession>
<comment type="caution">
    <text evidence="6">The sequence shown here is derived from an EMBL/GenBank/DDBJ whole genome shotgun (WGS) entry which is preliminary data.</text>
</comment>
<protein>
    <recommendedName>
        <fullName evidence="8">Amino acid permease/ SLC12A domain-containing protein</fullName>
    </recommendedName>
</protein>
<feature type="transmembrane region" description="Helical" evidence="5">
    <location>
        <begin position="54"/>
        <end position="77"/>
    </location>
</feature>
<evidence type="ECO:0000256" key="5">
    <source>
        <dbReference type="SAM" id="Phobius"/>
    </source>
</evidence>
<dbReference type="Gene3D" id="1.20.1740.10">
    <property type="entry name" value="Amino acid/polyamine transporter I"/>
    <property type="match status" value="1"/>
</dbReference>
<dbReference type="AlphaFoldDB" id="A0A2R6AAM2"/>
<dbReference type="Proteomes" id="UP000240880">
    <property type="component" value="Unassembled WGS sequence"/>
</dbReference>
<dbReference type="PIRSF" id="PIRSF006060">
    <property type="entry name" value="AA_transporter"/>
    <property type="match status" value="1"/>
</dbReference>
<feature type="transmembrane region" description="Helical" evidence="5">
    <location>
        <begin position="389"/>
        <end position="408"/>
    </location>
</feature>
<sequence length="517" mass="55781">MKLSKPSVFVREATGLVKSLGPWTLFFANVGEVGFGTTLLLLNQADSFFPNGNPGGNVVVATLIFTLLTLFEAYIYYKVVRHIGRTAGDYVWISRTLGPIPAGFLLLGFTFTGMPFVAIQLNWLITLSLYPALSSIGAVSGVSSLSQLAISLSSQASLIILPLVLLGVITLVDVVSPKIGYLLLGVMVGIAMLGTLMMLGVFVYAGASGVKSSLDSLLSSYGSSYSKIASGYSGPLFSLGATSLLFPYLAFALPWINNAAAFSGEIKDIKKSSITGTFLPVIVSGALLALFSAVYYSYLGFDFAMNAPNAWPEQLATAGATPNMLTIALIVIRNAPLLGVLISVLFSFWYLAASQQTILSVSRYVLGLSFDRLLPTRLAAVSERFHTPYASLLLTFVVSIPMVFIVALTNWTSLYSTTALGTLFFAFIGITAIVFGLKRPSSFEKAMLVLCGVVTTGFFLYLTYMFVALPYYGINDLSWGIMLFFWVLGALLYPISKWYHTKKGINLSLAFKELPPE</sequence>
<name>A0A2R6AAM2_9ARCH</name>
<comment type="subcellular location">
    <subcellularLocation>
        <location evidence="1">Membrane</location>
        <topology evidence="1">Multi-pass membrane protein</topology>
    </subcellularLocation>
</comment>
<feature type="transmembrane region" description="Helical" evidence="5">
    <location>
        <begin position="97"/>
        <end position="117"/>
    </location>
</feature>
<evidence type="ECO:0000256" key="4">
    <source>
        <dbReference type="ARBA" id="ARBA00023136"/>
    </source>
</evidence>
<dbReference type="GO" id="GO:0016020">
    <property type="term" value="C:membrane"/>
    <property type="evidence" value="ECO:0007669"/>
    <property type="project" value="UniProtKB-SubCell"/>
</dbReference>
<feature type="transmembrane region" description="Helical" evidence="5">
    <location>
        <begin position="414"/>
        <end position="435"/>
    </location>
</feature>
<feature type="transmembrane region" description="Helical" evidence="5">
    <location>
        <begin position="20"/>
        <end position="42"/>
    </location>
</feature>
<gene>
    <name evidence="6" type="ORF">B9Q01_05070</name>
</gene>
<feature type="transmembrane region" description="Helical" evidence="5">
    <location>
        <begin position="156"/>
        <end position="175"/>
    </location>
</feature>
<feature type="transmembrane region" description="Helical" evidence="5">
    <location>
        <begin position="277"/>
        <end position="298"/>
    </location>
</feature>